<dbReference type="EMBL" id="CP002585">
    <property type="protein sequence ID" value="AEA71015.1"/>
    <property type="molecule type" value="Genomic_DNA"/>
</dbReference>
<dbReference type="Proteomes" id="UP000006692">
    <property type="component" value="Chromosome"/>
</dbReference>
<proteinExistence type="predicted"/>
<accession>F2KL53</accession>
<reference evidence="1 2" key="1">
    <citation type="journal article" date="2011" name="J. Bacteriol.">
        <title>Complete genome sequence of a beneficial plant root-associated bacterium, Pseudomonas brassicacearum.</title>
        <authorList>
            <person name="Ortet P."/>
            <person name="Barakat M."/>
            <person name="Lalaouna D."/>
            <person name="Fochesato S."/>
            <person name="Barbe V."/>
            <person name="Vacherie B."/>
            <person name="Santaella C."/>
            <person name="Heulin T."/>
            <person name="Achouak W."/>
        </authorList>
    </citation>
    <scope>NUCLEOTIDE SEQUENCE [LARGE SCALE GENOMIC DNA]</scope>
    <source>
        <strain evidence="1 2">NFM421</strain>
    </source>
</reference>
<evidence type="ECO:0000313" key="2">
    <source>
        <dbReference type="Proteomes" id="UP000006692"/>
    </source>
</evidence>
<gene>
    <name evidence="1" type="ORF">PSEBR_m1449</name>
</gene>
<dbReference type="KEGG" id="pba:PSEBR_m1449"/>
<reference key="2">
    <citation type="submission" date="2011-03" db="EMBL/GenBank/DDBJ databases">
        <title>Complete Genome Sequence of a beneficial plant roots-associated bacterium Pseudomonas brassicacearum.</title>
        <authorList>
            <person name="Ortet P."/>
            <person name="Barakat M."/>
            <person name="Lalaouna D."/>
            <person name="Fochesato S."/>
            <person name="Barbe V."/>
            <person name="Santaella C."/>
            <person name="Heulin T."/>
            <person name="Achouak W."/>
        </authorList>
    </citation>
    <scope>NUCLEOTIDE SEQUENCE</scope>
    <source>
        <strain>NFM421</strain>
    </source>
</reference>
<organism evidence="1 2">
    <name type="scientific">Pseudomonas brassicacearum (strain NFM421)</name>
    <dbReference type="NCBI Taxonomy" id="994484"/>
    <lineage>
        <taxon>Bacteria</taxon>
        <taxon>Pseudomonadati</taxon>
        <taxon>Pseudomonadota</taxon>
        <taxon>Gammaproteobacteria</taxon>
        <taxon>Pseudomonadales</taxon>
        <taxon>Pseudomonadaceae</taxon>
        <taxon>Pseudomonas</taxon>
    </lineage>
</organism>
<dbReference type="AlphaFoldDB" id="F2KL53"/>
<evidence type="ECO:0000313" key="1">
    <source>
        <dbReference type="EMBL" id="AEA71015.1"/>
    </source>
</evidence>
<name>F2KL53_PSEBN</name>
<sequence length="82" mass="9288">MVVRATAFCRFTLLFLFRTRLTPRFRVGAGLLAKVVLQPTSMLNVRPYSRASPLPQGYNVNQVNSSAGRHWAFDPHWRQAAA</sequence>
<dbReference type="HOGENOM" id="CLU_2555644_0_0_6"/>
<protein>
    <submittedName>
        <fullName evidence="1">Uncharacterized protein</fullName>
    </submittedName>
</protein>